<gene>
    <name evidence="11" type="ORF">GGR93_000454</name>
</gene>
<dbReference type="Pfam" id="PF00639">
    <property type="entry name" value="Rotamase"/>
    <property type="match status" value="1"/>
</dbReference>
<dbReference type="InterPro" id="IPR046357">
    <property type="entry name" value="PPIase_dom_sf"/>
</dbReference>
<dbReference type="EC" id="5.2.1.8" evidence="3"/>
<dbReference type="Gene3D" id="3.10.50.40">
    <property type="match status" value="1"/>
</dbReference>
<dbReference type="RefSeq" id="WP_025055221.1">
    <property type="nucleotide sequence ID" value="NZ_JACIFU010000001.1"/>
</dbReference>
<dbReference type="InterPro" id="IPR050245">
    <property type="entry name" value="PrsA_foldase"/>
</dbReference>
<comment type="caution">
    <text evidence="11">The sequence shown here is derived from an EMBL/GenBank/DDBJ whole genome shotgun (WGS) entry which is preliminary data.</text>
</comment>
<evidence type="ECO:0000256" key="5">
    <source>
        <dbReference type="ARBA" id="ARBA00023110"/>
    </source>
</evidence>
<evidence type="ECO:0000259" key="10">
    <source>
        <dbReference type="PROSITE" id="PS50198"/>
    </source>
</evidence>
<evidence type="ECO:0000256" key="3">
    <source>
        <dbReference type="ARBA" id="ARBA00013194"/>
    </source>
</evidence>
<dbReference type="SUPFAM" id="SSF109998">
    <property type="entry name" value="Triger factor/SurA peptide-binding domain-like"/>
    <property type="match status" value="1"/>
</dbReference>
<comment type="catalytic activity">
    <reaction evidence="1">
        <text>[protein]-peptidylproline (omega=180) = [protein]-peptidylproline (omega=0)</text>
        <dbReference type="Rhea" id="RHEA:16237"/>
        <dbReference type="Rhea" id="RHEA-COMP:10747"/>
        <dbReference type="Rhea" id="RHEA-COMP:10748"/>
        <dbReference type="ChEBI" id="CHEBI:83833"/>
        <dbReference type="ChEBI" id="CHEBI:83834"/>
        <dbReference type="EC" id="5.2.1.8"/>
    </reaction>
</comment>
<evidence type="ECO:0000256" key="1">
    <source>
        <dbReference type="ARBA" id="ARBA00000971"/>
    </source>
</evidence>
<evidence type="ECO:0000256" key="7">
    <source>
        <dbReference type="ARBA" id="ARBA00031484"/>
    </source>
</evidence>
<reference evidence="11 12" key="1">
    <citation type="submission" date="2020-08" db="EMBL/GenBank/DDBJ databases">
        <title>Genomic Encyclopedia of Type Strains, Phase IV (KMG-IV): sequencing the most valuable type-strain genomes for metagenomic binning, comparative biology and taxonomic classification.</title>
        <authorList>
            <person name="Goeker M."/>
        </authorList>
    </citation>
    <scope>NUCLEOTIDE SEQUENCE [LARGE SCALE GENOMIC DNA]</scope>
    <source>
        <strain evidence="11 12">DSM 101015</strain>
    </source>
</reference>
<keyword evidence="12" id="KW-1185">Reference proteome</keyword>
<evidence type="ECO:0000256" key="4">
    <source>
        <dbReference type="ARBA" id="ARBA00018370"/>
    </source>
</evidence>
<accession>A0A7W6M594</accession>
<dbReference type="InterPro" id="IPR000297">
    <property type="entry name" value="PPIase_PpiC"/>
</dbReference>
<dbReference type="AlphaFoldDB" id="A0A7W6M594"/>
<dbReference type="PROSITE" id="PS01096">
    <property type="entry name" value="PPIC_PPIASE_1"/>
    <property type="match status" value="1"/>
</dbReference>
<feature type="signal peptide" evidence="9">
    <location>
        <begin position="1"/>
        <end position="23"/>
    </location>
</feature>
<proteinExistence type="inferred from homology"/>
<dbReference type="PANTHER" id="PTHR47245">
    <property type="entry name" value="PEPTIDYLPROLYL ISOMERASE"/>
    <property type="match status" value="1"/>
</dbReference>
<evidence type="ECO:0000256" key="6">
    <source>
        <dbReference type="ARBA" id="ARBA00030642"/>
    </source>
</evidence>
<dbReference type="EMBL" id="JACIFU010000001">
    <property type="protein sequence ID" value="MBB4172693.1"/>
    <property type="molecule type" value="Genomic_DNA"/>
</dbReference>
<keyword evidence="5 8" id="KW-0697">Rotamase</keyword>
<protein>
    <recommendedName>
        <fullName evidence="4">Parvulin-like PPIase</fullName>
        <ecNumber evidence="3">5.2.1.8</ecNumber>
    </recommendedName>
    <alternativeName>
        <fullName evidence="6">Peptidyl-prolyl cis-trans isomerase plp</fullName>
    </alternativeName>
    <alternativeName>
        <fullName evidence="7">Rotamase plp</fullName>
    </alternativeName>
</protein>
<dbReference type="PROSITE" id="PS50198">
    <property type="entry name" value="PPIC_PPIASE_2"/>
    <property type="match status" value="1"/>
</dbReference>
<feature type="domain" description="PpiC" evidence="10">
    <location>
        <begin position="135"/>
        <end position="224"/>
    </location>
</feature>
<dbReference type="OrthoDB" id="14196at2"/>
<dbReference type="InterPro" id="IPR027304">
    <property type="entry name" value="Trigger_fact/SurA_dom_sf"/>
</dbReference>
<keyword evidence="9" id="KW-0732">Signal</keyword>
<feature type="chain" id="PRO_5031522544" description="Parvulin-like PPIase" evidence="9">
    <location>
        <begin position="24"/>
        <end position="282"/>
    </location>
</feature>
<dbReference type="InterPro" id="IPR023058">
    <property type="entry name" value="PPIase_PpiC_CS"/>
</dbReference>
<evidence type="ECO:0000256" key="2">
    <source>
        <dbReference type="ARBA" id="ARBA00007656"/>
    </source>
</evidence>
<name>A0A7W6M594_9RHOB</name>
<dbReference type="Proteomes" id="UP000565745">
    <property type="component" value="Unassembled WGS sequence"/>
</dbReference>
<comment type="similarity">
    <text evidence="2">Belongs to the PpiC/parvulin rotamase family.</text>
</comment>
<evidence type="ECO:0000256" key="8">
    <source>
        <dbReference type="PROSITE-ProRule" id="PRU00278"/>
    </source>
</evidence>
<dbReference type="GO" id="GO:0003755">
    <property type="term" value="F:peptidyl-prolyl cis-trans isomerase activity"/>
    <property type="evidence" value="ECO:0007669"/>
    <property type="project" value="UniProtKB-KW"/>
</dbReference>
<evidence type="ECO:0000256" key="9">
    <source>
        <dbReference type="SAM" id="SignalP"/>
    </source>
</evidence>
<keyword evidence="8 11" id="KW-0413">Isomerase</keyword>
<dbReference type="SUPFAM" id="SSF54534">
    <property type="entry name" value="FKBP-like"/>
    <property type="match status" value="1"/>
</dbReference>
<sequence length="282" mass="30574">MQKPLTYLASVALAVSLALPVAAQDEPSLDTVVATVNGTDITLGHMIIARTTLPEQYQQLPDEVLFTGILDQLVQQSALADTFEGDLPNRVKLSLENETRSLTAGEVIETVMAEPLEEDAILAAYNEQYTDAEMGEEYNASHILVETEQEAQSIKEALDDGADFAELAREKSTGPSGPGGGSLGWFGKGMMVPTFEAAVVDMKAGAVSDPVETQFGWHVIKLNETRTSEAPALEDVREELELQLRQTLVQSRIEEITSAAEVDRSASEGLDPALLKNIEWLE</sequence>
<evidence type="ECO:0000313" key="12">
    <source>
        <dbReference type="Proteomes" id="UP000565745"/>
    </source>
</evidence>
<organism evidence="11 12">
    <name type="scientific">Sulfitobacter noctilucicola</name>
    <dbReference type="NCBI Taxonomy" id="1342301"/>
    <lineage>
        <taxon>Bacteria</taxon>
        <taxon>Pseudomonadati</taxon>
        <taxon>Pseudomonadota</taxon>
        <taxon>Alphaproteobacteria</taxon>
        <taxon>Rhodobacterales</taxon>
        <taxon>Roseobacteraceae</taxon>
        <taxon>Sulfitobacter</taxon>
    </lineage>
</organism>
<dbReference type="PANTHER" id="PTHR47245:SF2">
    <property type="entry name" value="PEPTIDYL-PROLYL CIS-TRANS ISOMERASE HP_0175-RELATED"/>
    <property type="match status" value="1"/>
</dbReference>
<evidence type="ECO:0000313" key="11">
    <source>
        <dbReference type="EMBL" id="MBB4172693.1"/>
    </source>
</evidence>